<dbReference type="EC" id="2.7.1.172" evidence="1"/>
<dbReference type="PANTHER" id="PTHR12149:SF8">
    <property type="entry name" value="PROTEIN-RIBULOSAMINE 3-KINASE"/>
    <property type="match status" value="1"/>
</dbReference>
<evidence type="ECO:0000256" key="1">
    <source>
        <dbReference type="ARBA" id="ARBA00011961"/>
    </source>
</evidence>
<evidence type="ECO:0000313" key="5">
    <source>
        <dbReference type="Proteomes" id="UP001219355"/>
    </source>
</evidence>
<reference evidence="4" key="1">
    <citation type="submission" date="2023-03" db="EMBL/GenBank/DDBJ databases">
        <title>Emydomyces testavorans Genome Sequence.</title>
        <authorList>
            <person name="Hoyer L."/>
        </authorList>
    </citation>
    <scope>NUCLEOTIDE SEQUENCE</scope>
    <source>
        <strain evidence="4">16-2883</strain>
    </source>
</reference>
<keyword evidence="4" id="KW-0808">Transferase</keyword>
<proteinExistence type="predicted"/>
<accession>A0AAF0IL31</accession>
<evidence type="ECO:0000256" key="2">
    <source>
        <dbReference type="ARBA" id="ARBA00048655"/>
    </source>
</evidence>
<keyword evidence="4" id="KW-0418">Kinase</keyword>
<gene>
    <name evidence="4" type="ORF">PRK78_005811</name>
</gene>
<organism evidence="4 5">
    <name type="scientific">Emydomyces testavorans</name>
    <dbReference type="NCBI Taxonomy" id="2070801"/>
    <lineage>
        <taxon>Eukaryota</taxon>
        <taxon>Fungi</taxon>
        <taxon>Dikarya</taxon>
        <taxon>Ascomycota</taxon>
        <taxon>Pezizomycotina</taxon>
        <taxon>Eurotiomycetes</taxon>
        <taxon>Eurotiomycetidae</taxon>
        <taxon>Onygenales</taxon>
        <taxon>Nannizziopsiaceae</taxon>
        <taxon>Emydomyces</taxon>
    </lineage>
</organism>
<dbReference type="InterPro" id="IPR011009">
    <property type="entry name" value="Kinase-like_dom_sf"/>
</dbReference>
<dbReference type="AlphaFoldDB" id="A0AAF0IL31"/>
<dbReference type="EMBL" id="CP120630">
    <property type="protein sequence ID" value="WEW60326.1"/>
    <property type="molecule type" value="Genomic_DNA"/>
</dbReference>
<dbReference type="PANTHER" id="PTHR12149">
    <property type="entry name" value="FRUCTOSAMINE 3 KINASE-RELATED PROTEIN"/>
    <property type="match status" value="1"/>
</dbReference>
<evidence type="ECO:0000313" key="4">
    <source>
        <dbReference type="EMBL" id="WEW60326.1"/>
    </source>
</evidence>
<feature type="compositionally biased region" description="Basic and acidic residues" evidence="3">
    <location>
        <begin position="42"/>
        <end position="52"/>
    </location>
</feature>
<dbReference type="InterPro" id="IPR016477">
    <property type="entry name" value="Fructo-/Ketosamine-3-kinase"/>
</dbReference>
<dbReference type="GO" id="GO:0102193">
    <property type="term" value="F:protein-ribulosamine 3-kinase activity"/>
    <property type="evidence" value="ECO:0007669"/>
    <property type="project" value="UniProtKB-EC"/>
</dbReference>
<protein>
    <recommendedName>
        <fullName evidence="1">protein-ribulosamine 3-kinase</fullName>
        <ecNumber evidence="1">2.7.1.172</ecNumber>
    </recommendedName>
</protein>
<name>A0AAF0IL31_9EURO</name>
<sequence length="463" mass="51592">MTENQDTVSSVEGISTSTQALSTISSAESKMQAAANIPTISRTEEVKKDGREAAAIPSMTETKLDKPLGPPFTESSQNGKDQEEQAAANPLALLLSEIDVEGPIRIKNIITLLGNEFPMDDAVIKALPQGSTYLSVAFSAVSAWTLTARVETLDLDGNQKPYFLKVAFGEHGRIMLNGEFESSKQISKIMPDFIPQPIGFGKYKTQKPATYFYLSDFVDMDVTSPPDAHNFCSRLAEMHKRSQSPTGKFGFHVTTCDGKVAHTVRWEESWAIFFQNLLLGVCKLDLETNGPWPNLERATKQVVTKVIPRLLGVLQTKGRQIKPSLIHGDLWEGNMGINQQTGDTILFDAGSYYAHHEMELGHWRCAFSLQFRDEPYWKAYKRHYPASEPKAEFEDRIRLYSLKGAINYAAGHPESELRAMAYNDMCYLCEKYAPLDGIDKYDPQLDPIVAGTSIVPHVREGLI</sequence>
<comment type="catalytic activity">
    <reaction evidence="2">
        <text>N(6)-D-ribulosyl-L-lysyl-[protein] + ATP = N(6)-(3-O-phospho-D-ribulosyl)-L-lysyl-[protein] + ADP + H(+)</text>
        <dbReference type="Rhea" id="RHEA:48432"/>
        <dbReference type="Rhea" id="RHEA-COMP:12103"/>
        <dbReference type="Rhea" id="RHEA-COMP:12104"/>
        <dbReference type="ChEBI" id="CHEBI:15378"/>
        <dbReference type="ChEBI" id="CHEBI:30616"/>
        <dbReference type="ChEBI" id="CHEBI:90418"/>
        <dbReference type="ChEBI" id="CHEBI:90420"/>
        <dbReference type="ChEBI" id="CHEBI:456216"/>
        <dbReference type="EC" id="2.7.1.172"/>
    </reaction>
    <physiologicalReaction direction="left-to-right" evidence="2">
        <dbReference type="Rhea" id="RHEA:48433"/>
    </physiologicalReaction>
</comment>
<dbReference type="GO" id="GO:0016301">
    <property type="term" value="F:kinase activity"/>
    <property type="evidence" value="ECO:0007669"/>
    <property type="project" value="UniProtKB-KW"/>
</dbReference>
<feature type="compositionally biased region" description="Polar residues" evidence="3">
    <location>
        <begin position="1"/>
        <end position="29"/>
    </location>
</feature>
<evidence type="ECO:0000256" key="3">
    <source>
        <dbReference type="SAM" id="MobiDB-lite"/>
    </source>
</evidence>
<dbReference type="SUPFAM" id="SSF56112">
    <property type="entry name" value="Protein kinase-like (PK-like)"/>
    <property type="match status" value="1"/>
</dbReference>
<feature type="region of interest" description="Disordered" evidence="3">
    <location>
        <begin position="1"/>
        <end position="85"/>
    </location>
</feature>
<dbReference type="Gene3D" id="3.90.1200.10">
    <property type="match status" value="1"/>
</dbReference>
<dbReference type="Proteomes" id="UP001219355">
    <property type="component" value="Chromosome 4"/>
</dbReference>
<dbReference type="Pfam" id="PF03881">
    <property type="entry name" value="Fructosamin_kin"/>
    <property type="match status" value="1"/>
</dbReference>
<keyword evidence="5" id="KW-1185">Reference proteome</keyword>